<dbReference type="PANTHER" id="PTHR22913:SF12">
    <property type="entry name" value="MANNURONAN SYNTHASE"/>
    <property type="match status" value="1"/>
</dbReference>
<dbReference type="GO" id="GO:0030213">
    <property type="term" value="P:hyaluronan biosynthetic process"/>
    <property type="evidence" value="ECO:0007669"/>
    <property type="project" value="TreeGrafter"/>
</dbReference>
<gene>
    <name evidence="17" type="ORF">AVDCRST_MAG76-1989</name>
</gene>
<protein>
    <recommendedName>
        <fullName evidence="10">Hyaluronan synthase</fullName>
        <ecNumber evidence="4">2.4.1.212</ecNumber>
    </recommendedName>
    <alternativeName>
        <fullName evidence="12">Hyaluronate synthase</fullName>
    </alternativeName>
    <alternativeName>
        <fullName evidence="11">Hyaluronic acid synthase</fullName>
    </alternativeName>
</protein>
<dbReference type="InterPro" id="IPR001173">
    <property type="entry name" value="Glyco_trans_2-like"/>
</dbReference>
<evidence type="ECO:0000256" key="6">
    <source>
        <dbReference type="ARBA" id="ARBA00022676"/>
    </source>
</evidence>
<accession>A0A6J4I8B1</accession>
<dbReference type="GO" id="GO:0005886">
    <property type="term" value="C:plasma membrane"/>
    <property type="evidence" value="ECO:0007669"/>
    <property type="project" value="UniProtKB-SubCell"/>
</dbReference>
<keyword evidence="6 17" id="KW-0328">Glycosyltransferase</keyword>
<dbReference type="GO" id="GO:0085029">
    <property type="term" value="P:extracellular matrix assembly"/>
    <property type="evidence" value="ECO:0007669"/>
    <property type="project" value="TreeGrafter"/>
</dbReference>
<dbReference type="SUPFAM" id="SSF53448">
    <property type="entry name" value="Nucleotide-diphospho-sugar transferases"/>
    <property type="match status" value="1"/>
</dbReference>
<dbReference type="Pfam" id="PF00535">
    <property type="entry name" value="Glycos_transf_2"/>
    <property type="match status" value="1"/>
</dbReference>
<evidence type="ECO:0000256" key="4">
    <source>
        <dbReference type="ARBA" id="ARBA00012207"/>
    </source>
</evidence>
<reference evidence="17" key="1">
    <citation type="submission" date="2020-02" db="EMBL/GenBank/DDBJ databases">
        <authorList>
            <person name="Meier V. D."/>
        </authorList>
    </citation>
    <scope>NUCLEOTIDE SEQUENCE</scope>
    <source>
        <strain evidence="17">AVDCRST_MAG76</strain>
    </source>
</reference>
<feature type="transmembrane region" description="Helical" evidence="15">
    <location>
        <begin position="7"/>
        <end position="28"/>
    </location>
</feature>
<keyword evidence="15" id="KW-0812">Transmembrane</keyword>
<name>A0A6J4I8B1_9ACTN</name>
<keyword evidence="5" id="KW-1003">Cell membrane</keyword>
<dbReference type="EMBL" id="CADCSZ010000123">
    <property type="protein sequence ID" value="CAA9245291.1"/>
    <property type="molecule type" value="Genomic_DNA"/>
</dbReference>
<feature type="transmembrane region" description="Helical" evidence="15">
    <location>
        <begin position="34"/>
        <end position="55"/>
    </location>
</feature>
<feature type="transmembrane region" description="Helical" evidence="15">
    <location>
        <begin position="352"/>
        <end position="371"/>
    </location>
</feature>
<keyword evidence="15" id="KW-1133">Transmembrane helix</keyword>
<sequence>MVKMVIAIYALGILGFVWLTKDLTFATLARDPIFASYSIAVVVYVLGRFVLGLLYRPTPDRGFRPSVSIIVPAFNEESGIVGTIASCLGVEYPPDLVEVIAVNDGSTDGTWARMLEAKERWPQLYLVDLGRNYGKRGAMAEGIRRARGDVLVFVDSDSYLRGDAVNAIVQPFADDRVGAVVGHADVRNNMANWITKMQQVRYYSAFRVIKGTESLLSGTVTCASGCCAAYRRSVVAPLLDAWEFQTFLGRPATFGDDRALTNRILAHHRVVYQSSARAETVAPDNLRVFFRQQLRWKKSWLRESMYVLRYFWRKNPLAALFTYASIAFPFMAPWVVLHAVAGRFIGGQAGGIWFYLIGTYAMALLYSLFYAFKRPDGLWYHGMTFVGLYMGVLVFQTYWGMVTMRDTRWGTRDSTVEHAHVDEGLLTAIVPVAAEATKQAALPSGRLIGARR</sequence>
<comment type="function">
    <text evidence="9">Glycosaminoglycan synthesis. The hyaluronic acid capsule is involved in the pathogenicity of group A Streptococci; it may be the major virulence determinant.</text>
</comment>
<comment type="catalytic activity">
    <reaction evidence="13">
        <text>[hyaluronan](n) + UDP-N-acetyl-alpha-D-glucosamine = N-acetyl-beta-D-glucosaminyl-(1-&gt;4)-[hyaluronan](n) + UDP + H(+)</text>
        <dbReference type="Rhea" id="RHEA:20465"/>
        <dbReference type="Rhea" id="RHEA-COMP:12583"/>
        <dbReference type="Rhea" id="RHEA-COMP:12585"/>
        <dbReference type="ChEBI" id="CHEBI:15378"/>
        <dbReference type="ChEBI" id="CHEBI:57705"/>
        <dbReference type="ChEBI" id="CHEBI:58223"/>
        <dbReference type="ChEBI" id="CHEBI:132153"/>
        <dbReference type="ChEBI" id="CHEBI:132154"/>
        <dbReference type="EC" id="2.4.1.212"/>
    </reaction>
</comment>
<comment type="similarity">
    <text evidence="3">Belongs to the NodC/HAS family.</text>
</comment>
<dbReference type="PANTHER" id="PTHR22913">
    <property type="entry name" value="HYALURONAN SYNTHASE"/>
    <property type="match status" value="1"/>
</dbReference>
<evidence type="ECO:0000256" key="9">
    <source>
        <dbReference type="ARBA" id="ARBA00037408"/>
    </source>
</evidence>
<evidence type="ECO:0000256" key="11">
    <source>
        <dbReference type="ARBA" id="ARBA00042148"/>
    </source>
</evidence>
<evidence type="ECO:0000256" key="12">
    <source>
        <dbReference type="ARBA" id="ARBA00043237"/>
    </source>
</evidence>
<evidence type="ECO:0000256" key="14">
    <source>
        <dbReference type="ARBA" id="ARBA00048168"/>
    </source>
</evidence>
<dbReference type="CDD" id="cd06423">
    <property type="entry name" value="CESA_like"/>
    <property type="match status" value="1"/>
</dbReference>
<evidence type="ECO:0000256" key="8">
    <source>
        <dbReference type="ARBA" id="ARBA00023136"/>
    </source>
</evidence>
<proteinExistence type="inferred from homology"/>
<keyword evidence="7 17" id="KW-0808">Transferase</keyword>
<comment type="pathway">
    <text evidence="2">Glycan biosynthesis; hyaluronan biosynthesis.</text>
</comment>
<evidence type="ECO:0000256" key="10">
    <source>
        <dbReference type="ARBA" id="ARBA00040508"/>
    </source>
</evidence>
<comment type="subcellular location">
    <subcellularLocation>
        <location evidence="1">Cell membrane</location>
    </subcellularLocation>
</comment>
<evidence type="ECO:0000313" key="17">
    <source>
        <dbReference type="EMBL" id="CAA9245291.1"/>
    </source>
</evidence>
<dbReference type="InterPro" id="IPR029044">
    <property type="entry name" value="Nucleotide-diphossugar_trans"/>
</dbReference>
<comment type="catalytic activity">
    <reaction evidence="14">
        <text>N-acetyl-beta-D-glucosaminyl-(1-&gt;4)-[hyaluronan](n) + UDP-alpha-D-glucuronate = [hyaluronan](n+1) + UDP + H(+)</text>
        <dbReference type="Rhea" id="RHEA:12528"/>
        <dbReference type="Rhea" id="RHEA-COMP:12585"/>
        <dbReference type="Rhea" id="RHEA-COMP:12587"/>
        <dbReference type="ChEBI" id="CHEBI:15378"/>
        <dbReference type="ChEBI" id="CHEBI:58052"/>
        <dbReference type="ChEBI" id="CHEBI:58223"/>
        <dbReference type="ChEBI" id="CHEBI:132153"/>
        <dbReference type="ChEBI" id="CHEBI:132154"/>
        <dbReference type="EC" id="2.4.1.212"/>
    </reaction>
</comment>
<feature type="transmembrane region" description="Helical" evidence="15">
    <location>
        <begin position="317"/>
        <end position="340"/>
    </location>
</feature>
<evidence type="ECO:0000256" key="1">
    <source>
        <dbReference type="ARBA" id="ARBA00004236"/>
    </source>
</evidence>
<evidence type="ECO:0000256" key="5">
    <source>
        <dbReference type="ARBA" id="ARBA00022475"/>
    </source>
</evidence>
<dbReference type="AlphaFoldDB" id="A0A6J4I8B1"/>
<keyword evidence="8 15" id="KW-0472">Membrane</keyword>
<evidence type="ECO:0000256" key="7">
    <source>
        <dbReference type="ARBA" id="ARBA00022679"/>
    </source>
</evidence>
<dbReference type="Gene3D" id="3.90.550.10">
    <property type="entry name" value="Spore Coat Polysaccharide Biosynthesis Protein SpsA, Chain A"/>
    <property type="match status" value="1"/>
</dbReference>
<dbReference type="EC" id="2.4.1.212" evidence="4"/>
<evidence type="ECO:0000256" key="2">
    <source>
        <dbReference type="ARBA" id="ARBA00004698"/>
    </source>
</evidence>
<feature type="transmembrane region" description="Helical" evidence="15">
    <location>
        <begin position="378"/>
        <end position="399"/>
    </location>
</feature>
<evidence type="ECO:0000256" key="15">
    <source>
        <dbReference type="SAM" id="Phobius"/>
    </source>
</evidence>
<evidence type="ECO:0000256" key="3">
    <source>
        <dbReference type="ARBA" id="ARBA00006782"/>
    </source>
</evidence>
<organism evidence="17">
    <name type="scientific">uncultured Acidimicrobiales bacterium</name>
    <dbReference type="NCBI Taxonomy" id="310071"/>
    <lineage>
        <taxon>Bacteria</taxon>
        <taxon>Bacillati</taxon>
        <taxon>Actinomycetota</taxon>
        <taxon>Acidimicrobiia</taxon>
        <taxon>Acidimicrobiales</taxon>
        <taxon>environmental samples</taxon>
    </lineage>
</organism>
<feature type="domain" description="Glycosyltransferase 2-like" evidence="16">
    <location>
        <begin position="68"/>
        <end position="235"/>
    </location>
</feature>
<dbReference type="GO" id="GO:0050501">
    <property type="term" value="F:hyaluronan synthase activity"/>
    <property type="evidence" value="ECO:0007669"/>
    <property type="project" value="UniProtKB-EC"/>
</dbReference>
<evidence type="ECO:0000256" key="13">
    <source>
        <dbReference type="ARBA" id="ARBA00047709"/>
    </source>
</evidence>
<evidence type="ECO:0000259" key="16">
    <source>
        <dbReference type="Pfam" id="PF00535"/>
    </source>
</evidence>